<gene>
    <name evidence="1" type="ORF">AVEN_155212_1</name>
</gene>
<evidence type="ECO:0000313" key="1">
    <source>
        <dbReference type="EMBL" id="GBM29254.1"/>
    </source>
</evidence>
<reference evidence="1 2" key="1">
    <citation type="journal article" date="2019" name="Sci. Rep.">
        <title>Orb-weaving spider Araneus ventricosus genome elucidates the spidroin gene catalogue.</title>
        <authorList>
            <person name="Kono N."/>
            <person name="Nakamura H."/>
            <person name="Ohtoshi R."/>
            <person name="Moran D.A.P."/>
            <person name="Shinohara A."/>
            <person name="Yoshida Y."/>
            <person name="Fujiwara M."/>
            <person name="Mori M."/>
            <person name="Tomita M."/>
            <person name="Arakawa K."/>
        </authorList>
    </citation>
    <scope>NUCLEOTIDE SEQUENCE [LARGE SCALE GENOMIC DNA]</scope>
</reference>
<evidence type="ECO:0000313" key="2">
    <source>
        <dbReference type="Proteomes" id="UP000499080"/>
    </source>
</evidence>
<accession>A0A4Y2EN45</accession>
<organism evidence="1 2">
    <name type="scientific">Araneus ventricosus</name>
    <name type="common">Orbweaver spider</name>
    <name type="synonym">Epeira ventricosa</name>
    <dbReference type="NCBI Taxonomy" id="182803"/>
    <lineage>
        <taxon>Eukaryota</taxon>
        <taxon>Metazoa</taxon>
        <taxon>Ecdysozoa</taxon>
        <taxon>Arthropoda</taxon>
        <taxon>Chelicerata</taxon>
        <taxon>Arachnida</taxon>
        <taxon>Araneae</taxon>
        <taxon>Araneomorphae</taxon>
        <taxon>Entelegynae</taxon>
        <taxon>Araneoidea</taxon>
        <taxon>Araneidae</taxon>
        <taxon>Araneus</taxon>
    </lineage>
</organism>
<proteinExistence type="predicted"/>
<dbReference type="EMBL" id="BGPR01000631">
    <property type="protein sequence ID" value="GBM29254.1"/>
    <property type="molecule type" value="Genomic_DNA"/>
</dbReference>
<comment type="caution">
    <text evidence="1">The sequence shown here is derived from an EMBL/GenBank/DDBJ whole genome shotgun (WGS) entry which is preliminary data.</text>
</comment>
<dbReference type="Proteomes" id="UP000499080">
    <property type="component" value="Unassembled WGS sequence"/>
</dbReference>
<protein>
    <submittedName>
        <fullName evidence="1">Uncharacterized protein</fullName>
    </submittedName>
</protein>
<sequence length="111" mass="12415">MPVGSAFEASNNCNIINQREQEAIGVKLLLWSTWISTKIPTRGGTLEKKRGSYSTSRQCAKQYKSCQISSFVVRAQKANGFLLEKVERGRFWLCPSLLKSISTEADANDLK</sequence>
<name>A0A4Y2EN45_ARAVE</name>
<keyword evidence="2" id="KW-1185">Reference proteome</keyword>
<dbReference type="AlphaFoldDB" id="A0A4Y2EN45"/>